<dbReference type="InterPro" id="IPR027417">
    <property type="entry name" value="P-loop_NTPase"/>
</dbReference>
<reference evidence="7" key="2">
    <citation type="journal article" date="2022" name="Microbiol. Resour. Announc.">
        <title>Metagenome Sequencing to Explore Phylogenomics of Terrestrial Cyanobacteria.</title>
        <authorList>
            <person name="Ward R.D."/>
            <person name="Stajich J.E."/>
            <person name="Johansen J.R."/>
            <person name="Huntemann M."/>
            <person name="Clum A."/>
            <person name="Foster B."/>
            <person name="Foster B."/>
            <person name="Roux S."/>
            <person name="Palaniappan K."/>
            <person name="Varghese N."/>
            <person name="Mukherjee S."/>
            <person name="Reddy T.B.K."/>
            <person name="Daum C."/>
            <person name="Copeland A."/>
            <person name="Chen I.A."/>
            <person name="Ivanova N.N."/>
            <person name="Kyrpides N.C."/>
            <person name="Shapiro N."/>
            <person name="Eloe-Fadrosh E.A."/>
            <person name="Pietrasiak N."/>
        </authorList>
    </citation>
    <scope>NUCLEOTIDE SEQUENCE</scope>
    <source>
        <strain evidence="7">UHER 2000/2452</strain>
    </source>
</reference>
<evidence type="ECO:0000256" key="3">
    <source>
        <dbReference type="ARBA" id="ARBA00022741"/>
    </source>
</evidence>
<name>A0A951Q9F0_9CYAN</name>
<dbReference type="AlphaFoldDB" id="A0A951Q9F0"/>
<reference evidence="7" key="1">
    <citation type="submission" date="2021-05" db="EMBL/GenBank/DDBJ databases">
        <authorList>
            <person name="Pietrasiak N."/>
            <person name="Ward R."/>
            <person name="Stajich J.E."/>
            <person name="Kurbessoian T."/>
        </authorList>
    </citation>
    <scope>NUCLEOTIDE SEQUENCE</scope>
    <source>
        <strain evidence="7">UHER 2000/2452</strain>
    </source>
</reference>
<dbReference type="InterPro" id="IPR003439">
    <property type="entry name" value="ABC_transporter-like_ATP-bd"/>
</dbReference>
<comment type="caution">
    <text evidence="7">The sequence shown here is derived from an EMBL/GenBank/DDBJ whole genome shotgun (WGS) entry which is preliminary data.</text>
</comment>
<dbReference type="SMART" id="SM00382">
    <property type="entry name" value="AAA"/>
    <property type="match status" value="1"/>
</dbReference>
<evidence type="ECO:0000256" key="5">
    <source>
        <dbReference type="SAM" id="MobiDB-lite"/>
    </source>
</evidence>
<evidence type="ECO:0000259" key="6">
    <source>
        <dbReference type="PROSITE" id="PS50893"/>
    </source>
</evidence>
<dbReference type="PROSITE" id="PS50893">
    <property type="entry name" value="ABC_TRANSPORTER_2"/>
    <property type="match status" value="1"/>
</dbReference>
<sequence length="338" mass="36632">MIQVEHLSKTYGSTSAIQDVTFEVEKGEILGFLGPNGAGKTTTMRILTGYLPATSGTAKIAGFDVHEDSLAVRKRIGYLPETPPLYPEMTVEDFLHFVARIKGVSAGDRPLRVTLALKRCNLLDKRKVLIRKLSKGFRQRVGIAQAIVHDPPAIILDEPTVGLDPRQIIDVRNLIKSLAGEHTIILSTHILPEVSMTCSRVAIINRGQVVATNTPDQLMAQLNSGLGYELEVEGNAEALAQHLRNLAGIQSVQVSGADLSDGLPENRRKLSIALSSSSDDLGRQIAATVVRGGLGLYEMKRSRVSLEDVFLDLTTEEKPLEVEPEAEPPSSELSGGED</sequence>
<organism evidence="7 8">
    <name type="scientific">Drouetiella hepatica Uher 2000/2452</name>
    <dbReference type="NCBI Taxonomy" id="904376"/>
    <lineage>
        <taxon>Bacteria</taxon>
        <taxon>Bacillati</taxon>
        <taxon>Cyanobacteriota</taxon>
        <taxon>Cyanophyceae</taxon>
        <taxon>Oculatellales</taxon>
        <taxon>Oculatellaceae</taxon>
        <taxon>Drouetiella</taxon>
    </lineage>
</organism>
<dbReference type="Proteomes" id="UP000757435">
    <property type="component" value="Unassembled WGS sequence"/>
</dbReference>
<dbReference type="PANTHER" id="PTHR43335:SF4">
    <property type="entry name" value="ABC TRANSPORTER, ATP-BINDING PROTEIN"/>
    <property type="match status" value="1"/>
</dbReference>
<feature type="compositionally biased region" description="Low complexity" evidence="5">
    <location>
        <begin position="328"/>
        <end position="338"/>
    </location>
</feature>
<dbReference type="PANTHER" id="PTHR43335">
    <property type="entry name" value="ABC TRANSPORTER, ATP-BINDING PROTEIN"/>
    <property type="match status" value="1"/>
</dbReference>
<feature type="domain" description="ABC transporter" evidence="6">
    <location>
        <begin position="2"/>
        <end position="231"/>
    </location>
</feature>
<dbReference type="CDD" id="cd03230">
    <property type="entry name" value="ABC_DR_subfamily_A"/>
    <property type="match status" value="1"/>
</dbReference>
<gene>
    <name evidence="7" type="ORF">KME15_00705</name>
</gene>
<evidence type="ECO:0000256" key="4">
    <source>
        <dbReference type="ARBA" id="ARBA00022840"/>
    </source>
</evidence>
<evidence type="ECO:0000256" key="2">
    <source>
        <dbReference type="ARBA" id="ARBA00022448"/>
    </source>
</evidence>
<dbReference type="Pfam" id="PF00005">
    <property type="entry name" value="ABC_tran"/>
    <property type="match status" value="1"/>
</dbReference>
<dbReference type="EMBL" id="JAHHHD010000001">
    <property type="protein sequence ID" value="MBW4657168.1"/>
    <property type="molecule type" value="Genomic_DNA"/>
</dbReference>
<keyword evidence="3" id="KW-0547">Nucleotide-binding</keyword>
<dbReference type="SUPFAM" id="SSF52540">
    <property type="entry name" value="P-loop containing nucleoside triphosphate hydrolases"/>
    <property type="match status" value="1"/>
</dbReference>
<evidence type="ECO:0000313" key="7">
    <source>
        <dbReference type="EMBL" id="MBW4657168.1"/>
    </source>
</evidence>
<evidence type="ECO:0000256" key="1">
    <source>
        <dbReference type="ARBA" id="ARBA00005417"/>
    </source>
</evidence>
<keyword evidence="4 7" id="KW-0067">ATP-binding</keyword>
<comment type="similarity">
    <text evidence="1">Belongs to the ABC transporter superfamily.</text>
</comment>
<keyword evidence="2" id="KW-0813">Transport</keyword>
<dbReference type="InterPro" id="IPR003593">
    <property type="entry name" value="AAA+_ATPase"/>
</dbReference>
<accession>A0A951Q9F0</accession>
<dbReference type="GO" id="GO:0016887">
    <property type="term" value="F:ATP hydrolysis activity"/>
    <property type="evidence" value="ECO:0007669"/>
    <property type="project" value="InterPro"/>
</dbReference>
<protein>
    <submittedName>
        <fullName evidence="7">ABC transporter ATP-binding protein</fullName>
    </submittedName>
</protein>
<evidence type="ECO:0000313" key="8">
    <source>
        <dbReference type="Proteomes" id="UP000757435"/>
    </source>
</evidence>
<dbReference type="GO" id="GO:0005524">
    <property type="term" value="F:ATP binding"/>
    <property type="evidence" value="ECO:0007669"/>
    <property type="project" value="UniProtKB-KW"/>
</dbReference>
<proteinExistence type="inferred from homology"/>
<feature type="region of interest" description="Disordered" evidence="5">
    <location>
        <begin position="316"/>
        <end position="338"/>
    </location>
</feature>
<dbReference type="Gene3D" id="3.40.50.300">
    <property type="entry name" value="P-loop containing nucleotide triphosphate hydrolases"/>
    <property type="match status" value="1"/>
</dbReference>